<evidence type="ECO:0000256" key="1">
    <source>
        <dbReference type="ARBA" id="ARBA00004533"/>
    </source>
</evidence>
<keyword evidence="7 12" id="KW-0067">ATP-binding</keyword>
<dbReference type="Proteomes" id="UP000526233">
    <property type="component" value="Unassembled WGS sequence"/>
</dbReference>
<reference evidence="12 13" key="1">
    <citation type="submission" date="2018-11" db="EMBL/GenBank/DDBJ databases">
        <title>Genome sequencing and analysis.</title>
        <authorList>
            <person name="Huang Y.-T."/>
        </authorList>
    </citation>
    <scope>NUCLEOTIDE SEQUENCE [LARGE SCALE GENOMIC DNA]</scope>
    <source>
        <strain evidence="12 13">SHIN</strain>
    </source>
</reference>
<dbReference type="InterPro" id="IPR027417">
    <property type="entry name" value="P-loop_NTPase"/>
</dbReference>
<dbReference type="InterPro" id="IPR005968">
    <property type="entry name" value="Thiamine_ABC_ThiQ"/>
</dbReference>
<feature type="compositionally biased region" description="Basic and acidic residues" evidence="10">
    <location>
        <begin position="1"/>
        <end position="10"/>
    </location>
</feature>
<evidence type="ECO:0000256" key="10">
    <source>
        <dbReference type="SAM" id="MobiDB-lite"/>
    </source>
</evidence>
<dbReference type="GO" id="GO:0071934">
    <property type="term" value="P:thiamine transmembrane transport"/>
    <property type="evidence" value="ECO:0007669"/>
    <property type="project" value="InterPro"/>
</dbReference>
<accession>A0A7Y3T6C7</accession>
<dbReference type="Pfam" id="PF00005">
    <property type="entry name" value="ABC_tran"/>
    <property type="match status" value="1"/>
</dbReference>
<evidence type="ECO:0000259" key="11">
    <source>
        <dbReference type="PROSITE" id="PS50893"/>
    </source>
</evidence>
<comment type="subcellular location">
    <subcellularLocation>
        <location evidence="1">Cell inner membrane</location>
    </subcellularLocation>
</comment>
<keyword evidence="8" id="KW-1278">Translocase</keyword>
<organism evidence="12 13">
    <name type="scientific">Brucella pseudogrignonensis</name>
    <dbReference type="NCBI Taxonomy" id="419475"/>
    <lineage>
        <taxon>Bacteria</taxon>
        <taxon>Pseudomonadati</taxon>
        <taxon>Pseudomonadota</taxon>
        <taxon>Alphaproteobacteria</taxon>
        <taxon>Hyphomicrobiales</taxon>
        <taxon>Brucellaceae</taxon>
        <taxon>Brucella/Ochrobactrum group</taxon>
        <taxon>Brucella</taxon>
    </lineage>
</organism>
<evidence type="ECO:0000256" key="5">
    <source>
        <dbReference type="ARBA" id="ARBA00022519"/>
    </source>
</evidence>
<dbReference type="InterPro" id="IPR003593">
    <property type="entry name" value="AAA+_ATPase"/>
</dbReference>
<evidence type="ECO:0000256" key="7">
    <source>
        <dbReference type="ARBA" id="ARBA00022840"/>
    </source>
</evidence>
<name>A0A7Y3T6C7_9HYPH</name>
<dbReference type="PANTHER" id="PTHR42781:SF1">
    <property type="entry name" value="THIAMINE IMPORT ATP-BINDING PROTEIN THIQ"/>
    <property type="match status" value="1"/>
</dbReference>
<dbReference type="GO" id="GO:0005886">
    <property type="term" value="C:plasma membrane"/>
    <property type="evidence" value="ECO:0007669"/>
    <property type="project" value="UniProtKB-SubCell"/>
</dbReference>
<sequence length="269" mass="28956">MSLSDDDCRPRSRVPKGNTAPMNALSKSSLSEIKLHDVRFSYGETVMEFRATIPGGAIAAIVGPSGSGKSTLLNLIAGFETPQSGQIKIGNEDVTSLPPASRPVSMVFQENNLFAHLSVEQNVGLGRSPNLKLNQQDRASIATALERVGLKGKENRKPEALSGGERQRVAIARALVRARPVLLLDEAFASLGPALRHQMLDLVRELHKENGMTVLMVTHTPEDALYLDALLLFLDNGRISAQGPAHELLSPSGPEALKHYIGGETSKLK</sequence>
<dbReference type="PROSITE" id="PS00211">
    <property type="entry name" value="ABC_TRANSPORTER_1"/>
    <property type="match status" value="1"/>
</dbReference>
<evidence type="ECO:0000256" key="3">
    <source>
        <dbReference type="ARBA" id="ARBA00022448"/>
    </source>
</evidence>
<dbReference type="GO" id="GO:0042626">
    <property type="term" value="F:ATPase-coupled transmembrane transporter activity"/>
    <property type="evidence" value="ECO:0007669"/>
    <property type="project" value="InterPro"/>
</dbReference>
<dbReference type="InterPro" id="IPR050093">
    <property type="entry name" value="ABC_SmlMolc_Importer"/>
</dbReference>
<keyword evidence="5" id="KW-0997">Cell inner membrane</keyword>
<dbReference type="InterPro" id="IPR003439">
    <property type="entry name" value="ABC_transporter-like_ATP-bd"/>
</dbReference>
<dbReference type="NCBIfam" id="TIGR01277">
    <property type="entry name" value="thiQ"/>
    <property type="match status" value="1"/>
</dbReference>
<gene>
    <name evidence="12" type="primary">thiQ</name>
    <name evidence="12" type="ORF">EHE22_15525</name>
</gene>
<protein>
    <submittedName>
        <fullName evidence="12">Thiamine ABC transporter ATP-binding protein</fullName>
    </submittedName>
</protein>
<dbReference type="EMBL" id="PKQI01000002">
    <property type="protein sequence ID" value="NNV21832.1"/>
    <property type="molecule type" value="Genomic_DNA"/>
</dbReference>
<evidence type="ECO:0000256" key="6">
    <source>
        <dbReference type="ARBA" id="ARBA00022741"/>
    </source>
</evidence>
<evidence type="ECO:0000256" key="2">
    <source>
        <dbReference type="ARBA" id="ARBA00005417"/>
    </source>
</evidence>
<dbReference type="Gene3D" id="3.40.50.300">
    <property type="entry name" value="P-loop containing nucleotide triphosphate hydrolases"/>
    <property type="match status" value="1"/>
</dbReference>
<keyword evidence="3" id="KW-0813">Transport</keyword>
<comment type="similarity">
    <text evidence="2">Belongs to the ABC transporter superfamily.</text>
</comment>
<evidence type="ECO:0000256" key="4">
    <source>
        <dbReference type="ARBA" id="ARBA00022475"/>
    </source>
</evidence>
<dbReference type="GO" id="GO:0005524">
    <property type="term" value="F:ATP binding"/>
    <property type="evidence" value="ECO:0007669"/>
    <property type="project" value="UniProtKB-KW"/>
</dbReference>
<keyword evidence="4" id="KW-1003">Cell membrane</keyword>
<evidence type="ECO:0000256" key="8">
    <source>
        <dbReference type="ARBA" id="ARBA00022967"/>
    </source>
</evidence>
<comment type="caution">
    <text evidence="12">The sequence shown here is derived from an EMBL/GenBank/DDBJ whole genome shotgun (WGS) entry which is preliminary data.</text>
</comment>
<dbReference type="SUPFAM" id="SSF52540">
    <property type="entry name" value="P-loop containing nucleoside triphosphate hydrolases"/>
    <property type="match status" value="1"/>
</dbReference>
<proteinExistence type="inferred from homology"/>
<feature type="region of interest" description="Disordered" evidence="10">
    <location>
        <begin position="1"/>
        <end position="23"/>
    </location>
</feature>
<keyword evidence="6" id="KW-0547">Nucleotide-binding</keyword>
<evidence type="ECO:0000313" key="12">
    <source>
        <dbReference type="EMBL" id="NNV21832.1"/>
    </source>
</evidence>
<dbReference type="GO" id="GO:0016887">
    <property type="term" value="F:ATP hydrolysis activity"/>
    <property type="evidence" value="ECO:0007669"/>
    <property type="project" value="InterPro"/>
</dbReference>
<dbReference type="InterPro" id="IPR017871">
    <property type="entry name" value="ABC_transporter-like_CS"/>
</dbReference>
<dbReference type="PANTHER" id="PTHR42781">
    <property type="entry name" value="SPERMIDINE/PUTRESCINE IMPORT ATP-BINDING PROTEIN POTA"/>
    <property type="match status" value="1"/>
</dbReference>
<dbReference type="PROSITE" id="PS50893">
    <property type="entry name" value="ABC_TRANSPORTER_2"/>
    <property type="match status" value="1"/>
</dbReference>
<evidence type="ECO:0000313" key="13">
    <source>
        <dbReference type="Proteomes" id="UP000526233"/>
    </source>
</evidence>
<keyword evidence="9" id="KW-0472">Membrane</keyword>
<evidence type="ECO:0000256" key="9">
    <source>
        <dbReference type="ARBA" id="ARBA00023136"/>
    </source>
</evidence>
<dbReference type="AlphaFoldDB" id="A0A7Y3T6C7"/>
<dbReference type="SMART" id="SM00382">
    <property type="entry name" value="AAA"/>
    <property type="match status" value="1"/>
</dbReference>
<feature type="domain" description="ABC transporter" evidence="11">
    <location>
        <begin position="30"/>
        <end position="261"/>
    </location>
</feature>